<reference evidence="1 2" key="1">
    <citation type="journal article" date="2019" name="Nat. Ecol. Evol.">
        <title>Megaphylogeny resolves global patterns of mushroom evolution.</title>
        <authorList>
            <person name="Varga T."/>
            <person name="Krizsan K."/>
            <person name="Foldi C."/>
            <person name="Dima B."/>
            <person name="Sanchez-Garcia M."/>
            <person name="Sanchez-Ramirez S."/>
            <person name="Szollosi G.J."/>
            <person name="Szarkandi J.G."/>
            <person name="Papp V."/>
            <person name="Albert L."/>
            <person name="Andreopoulos W."/>
            <person name="Angelini C."/>
            <person name="Antonin V."/>
            <person name="Barry K.W."/>
            <person name="Bougher N.L."/>
            <person name="Buchanan P."/>
            <person name="Buyck B."/>
            <person name="Bense V."/>
            <person name="Catcheside P."/>
            <person name="Chovatia M."/>
            <person name="Cooper J."/>
            <person name="Damon W."/>
            <person name="Desjardin D."/>
            <person name="Finy P."/>
            <person name="Geml J."/>
            <person name="Haridas S."/>
            <person name="Hughes K."/>
            <person name="Justo A."/>
            <person name="Karasinski D."/>
            <person name="Kautmanova I."/>
            <person name="Kiss B."/>
            <person name="Kocsube S."/>
            <person name="Kotiranta H."/>
            <person name="LaButti K.M."/>
            <person name="Lechner B.E."/>
            <person name="Liimatainen K."/>
            <person name="Lipzen A."/>
            <person name="Lukacs Z."/>
            <person name="Mihaltcheva S."/>
            <person name="Morgado L.N."/>
            <person name="Niskanen T."/>
            <person name="Noordeloos M.E."/>
            <person name="Ohm R.A."/>
            <person name="Ortiz-Santana B."/>
            <person name="Ovrebo C."/>
            <person name="Racz N."/>
            <person name="Riley R."/>
            <person name="Savchenko A."/>
            <person name="Shiryaev A."/>
            <person name="Soop K."/>
            <person name="Spirin V."/>
            <person name="Szebenyi C."/>
            <person name="Tomsovsky M."/>
            <person name="Tulloss R.E."/>
            <person name="Uehling J."/>
            <person name="Grigoriev I.V."/>
            <person name="Vagvolgyi C."/>
            <person name="Papp T."/>
            <person name="Martin F.M."/>
            <person name="Miettinen O."/>
            <person name="Hibbett D.S."/>
            <person name="Nagy L.G."/>
        </authorList>
    </citation>
    <scope>NUCLEOTIDE SEQUENCE [LARGE SCALE GENOMIC DNA]</scope>
    <source>
        <strain evidence="1 2">OMC1185</strain>
    </source>
</reference>
<dbReference type="SUPFAM" id="SSF55676">
    <property type="entry name" value="CytB endotoxin-like"/>
    <property type="match status" value="1"/>
</dbReference>
<keyword evidence="2" id="KW-1185">Reference proteome</keyword>
<name>A0A5C3MS91_9AGAM</name>
<dbReference type="OrthoDB" id="3166440at2759"/>
<dbReference type="InterPro" id="IPR035918">
    <property type="entry name" value="CytB_endotoxin-like_sf"/>
</dbReference>
<accession>A0A5C3MS91</accession>
<dbReference type="EMBL" id="ML213522">
    <property type="protein sequence ID" value="TFK47817.1"/>
    <property type="molecule type" value="Genomic_DNA"/>
</dbReference>
<evidence type="ECO:0000313" key="2">
    <source>
        <dbReference type="Proteomes" id="UP000305948"/>
    </source>
</evidence>
<dbReference type="Proteomes" id="UP000305948">
    <property type="component" value="Unassembled WGS sequence"/>
</dbReference>
<evidence type="ECO:0000313" key="1">
    <source>
        <dbReference type="EMBL" id="TFK47817.1"/>
    </source>
</evidence>
<dbReference type="AlphaFoldDB" id="A0A5C3MS91"/>
<proteinExistence type="predicted"/>
<organism evidence="1 2">
    <name type="scientific">Heliocybe sulcata</name>
    <dbReference type="NCBI Taxonomy" id="5364"/>
    <lineage>
        <taxon>Eukaryota</taxon>
        <taxon>Fungi</taxon>
        <taxon>Dikarya</taxon>
        <taxon>Basidiomycota</taxon>
        <taxon>Agaricomycotina</taxon>
        <taxon>Agaricomycetes</taxon>
        <taxon>Gloeophyllales</taxon>
        <taxon>Gloeophyllaceae</taxon>
        <taxon>Heliocybe</taxon>
    </lineage>
</organism>
<sequence>MADNATTTFDLFSKLPPALIITSLQVMKFFGHYWQLNDGNVSTAFDWPGFLEAVNGYQGSDLYPIPVRINKIVLEEANVSSMVDKIVSTFKDELNVEVSAIDTTALAANIEASNDKKPVWEGHVLFAFRQPGTDKFFYSMMSTIQLGRNTDGFSAVIDVMEFLVLKGFKDPTS</sequence>
<protein>
    <submittedName>
        <fullName evidence="1">Delta-endotoxin CytB</fullName>
    </submittedName>
</protein>
<gene>
    <name evidence="1" type="ORF">OE88DRAFT_1665456</name>
</gene>
<dbReference type="Gene3D" id="3.40.198.10">
    <property type="entry name" value="Delta-endotoxin CytB-like"/>
    <property type="match status" value="2"/>
</dbReference>